<organism evidence="3 4">
    <name type="scientific">Pseudonocardia humida</name>
    <dbReference type="NCBI Taxonomy" id="2800819"/>
    <lineage>
        <taxon>Bacteria</taxon>
        <taxon>Bacillati</taxon>
        <taxon>Actinomycetota</taxon>
        <taxon>Actinomycetes</taxon>
        <taxon>Pseudonocardiales</taxon>
        <taxon>Pseudonocardiaceae</taxon>
        <taxon>Pseudonocardia</taxon>
    </lineage>
</organism>
<dbReference type="Pfam" id="PF02129">
    <property type="entry name" value="Peptidase_S15"/>
    <property type="match status" value="1"/>
</dbReference>
<dbReference type="RefSeq" id="WP_252444219.1">
    <property type="nucleotide sequence ID" value="NZ_JAGSOV010000065.1"/>
</dbReference>
<dbReference type="EMBL" id="JAGSOV010000065">
    <property type="protein sequence ID" value="MCO1659395.1"/>
    <property type="molecule type" value="Genomic_DNA"/>
</dbReference>
<evidence type="ECO:0000259" key="2">
    <source>
        <dbReference type="SMART" id="SM00939"/>
    </source>
</evidence>
<keyword evidence="1 3" id="KW-0378">Hydrolase</keyword>
<dbReference type="NCBIfam" id="TIGR00976">
    <property type="entry name" value="CocE_NonD"/>
    <property type="match status" value="1"/>
</dbReference>
<proteinExistence type="predicted"/>
<dbReference type="Gene3D" id="1.10.3020.10">
    <property type="entry name" value="alpha-amino acid ester hydrolase ( Helical cap domain)"/>
    <property type="match status" value="1"/>
</dbReference>
<comment type="caution">
    <text evidence="3">The sequence shown here is derived from an EMBL/GenBank/DDBJ whole genome shotgun (WGS) entry which is preliminary data.</text>
</comment>
<reference evidence="3" key="1">
    <citation type="submission" date="2021-04" db="EMBL/GenBank/DDBJ databases">
        <title>Pseudonocardia sp. nov., isolated from sandy soil of mangrove forest.</title>
        <authorList>
            <person name="Zan Z."/>
            <person name="Huang R."/>
            <person name="Liu W."/>
        </authorList>
    </citation>
    <scope>NUCLEOTIDE SEQUENCE</scope>
    <source>
        <strain evidence="3">S2-4</strain>
    </source>
</reference>
<evidence type="ECO:0000313" key="4">
    <source>
        <dbReference type="Proteomes" id="UP001165283"/>
    </source>
</evidence>
<dbReference type="GO" id="GO:0016787">
    <property type="term" value="F:hydrolase activity"/>
    <property type="evidence" value="ECO:0007669"/>
    <property type="project" value="UniProtKB-KW"/>
</dbReference>
<dbReference type="Proteomes" id="UP001165283">
    <property type="component" value="Unassembled WGS sequence"/>
</dbReference>
<evidence type="ECO:0000256" key="1">
    <source>
        <dbReference type="ARBA" id="ARBA00022801"/>
    </source>
</evidence>
<feature type="domain" description="Xaa-Pro dipeptidyl-peptidase C-terminal" evidence="2">
    <location>
        <begin position="339"/>
        <end position="582"/>
    </location>
</feature>
<dbReference type="InterPro" id="IPR013736">
    <property type="entry name" value="Xaa-Pro_dipept_C"/>
</dbReference>
<dbReference type="Pfam" id="PF08530">
    <property type="entry name" value="PepX_C"/>
    <property type="match status" value="1"/>
</dbReference>
<keyword evidence="4" id="KW-1185">Reference proteome</keyword>
<dbReference type="Gene3D" id="2.60.120.260">
    <property type="entry name" value="Galactose-binding domain-like"/>
    <property type="match status" value="1"/>
</dbReference>
<dbReference type="Gene3D" id="3.40.50.1820">
    <property type="entry name" value="alpha/beta hydrolase"/>
    <property type="match status" value="1"/>
</dbReference>
<name>A0ABT1A8N1_9PSEU</name>
<dbReference type="InterPro" id="IPR008979">
    <property type="entry name" value="Galactose-bd-like_sf"/>
</dbReference>
<protein>
    <submittedName>
        <fullName evidence="3">CocE/NonD family hydrolase</fullName>
    </submittedName>
</protein>
<dbReference type="InterPro" id="IPR005674">
    <property type="entry name" value="CocE/Ser_esterase"/>
</dbReference>
<evidence type="ECO:0000313" key="3">
    <source>
        <dbReference type="EMBL" id="MCO1659395.1"/>
    </source>
</evidence>
<sequence>MVLDPNRRLQSVYVPVGDGVRLAVDVWLPVGKVAAGETVGAVVRTTRYHRAEEPPRPGPEFDTNRAEGELWNTAGFAFVVADARGTGASFGVRTSELGEREIADFGELIDWVATRPWSNGRVGAFGTSYEGQAAELVARLGDPHLIAVAALFSPNDPYRQLFYPGGAATAGRFARWMGESRLKDGVIGARERLAGLRGLPPESIEPSTPVKPVDGPDGRALLAEAVAEHQSNTDVHELMDRVPFHDDRVEGLDWAITTPAAAYEAIAATGVPLLVRVGWVDGAFVTGALTRFATLPNHQTVEIGPWGHGGRTHADPLRPVDPLDGSGLAAPEGQDRRLVEFFARYLGADPAPPAGHGTLTYSTLGTDRWRTVDAWPPEDVDVHRLHPGPAGELADGAGSGSTVRYAVDPGSTTGPTNRWLAGEIGRGAAYPDRREADETLLTFTSAPLSADLHLLGFPVATLRLATSGTDGVVYVYLEDIGPDGSVTYLTEGCLRFLQRATSGPAAPTGLGVPRSFARADRLPVEPGADLDLVVELLPVSALLRAGDRIRIAIAGHDASCFSYHGPPGETFTLTLGDPTHLDLPVLRRPG</sequence>
<dbReference type="SMART" id="SM00939">
    <property type="entry name" value="PepX_C"/>
    <property type="match status" value="1"/>
</dbReference>
<gene>
    <name evidence="3" type="ORF">KDL28_30420</name>
</gene>
<dbReference type="InterPro" id="IPR000383">
    <property type="entry name" value="Xaa-Pro-like_dom"/>
</dbReference>
<dbReference type="InterPro" id="IPR029058">
    <property type="entry name" value="AB_hydrolase_fold"/>
</dbReference>
<dbReference type="SUPFAM" id="SSF49785">
    <property type="entry name" value="Galactose-binding domain-like"/>
    <property type="match status" value="1"/>
</dbReference>
<dbReference type="SUPFAM" id="SSF53474">
    <property type="entry name" value="alpha/beta-Hydrolases"/>
    <property type="match status" value="1"/>
</dbReference>
<accession>A0ABT1A8N1</accession>